<organism evidence="1">
    <name type="scientific">Arundo donax</name>
    <name type="common">Giant reed</name>
    <name type="synonym">Donax arundinaceus</name>
    <dbReference type="NCBI Taxonomy" id="35708"/>
    <lineage>
        <taxon>Eukaryota</taxon>
        <taxon>Viridiplantae</taxon>
        <taxon>Streptophyta</taxon>
        <taxon>Embryophyta</taxon>
        <taxon>Tracheophyta</taxon>
        <taxon>Spermatophyta</taxon>
        <taxon>Magnoliopsida</taxon>
        <taxon>Liliopsida</taxon>
        <taxon>Poales</taxon>
        <taxon>Poaceae</taxon>
        <taxon>PACMAD clade</taxon>
        <taxon>Arundinoideae</taxon>
        <taxon>Arundineae</taxon>
        <taxon>Arundo</taxon>
    </lineage>
</organism>
<dbReference type="AlphaFoldDB" id="A0A0A9CKX0"/>
<sequence length="76" mass="8126">MIRFISAGVNSLPPNSRLNLPGSPLTEKLGFPMRLSIDRLLACRDASAAGSPAAFLLALFLPASPQRRNWLSAPPP</sequence>
<protein>
    <submittedName>
        <fullName evidence="1">Uncharacterized protein</fullName>
    </submittedName>
</protein>
<reference evidence="1" key="2">
    <citation type="journal article" date="2015" name="Data Brief">
        <title>Shoot transcriptome of the giant reed, Arundo donax.</title>
        <authorList>
            <person name="Barrero R.A."/>
            <person name="Guerrero F.D."/>
            <person name="Moolhuijzen P."/>
            <person name="Goolsby J.A."/>
            <person name="Tidwell J."/>
            <person name="Bellgard S.E."/>
            <person name="Bellgard M.I."/>
        </authorList>
    </citation>
    <scope>NUCLEOTIDE SEQUENCE</scope>
    <source>
        <tissue evidence="1">Shoot tissue taken approximately 20 cm above the soil surface</tissue>
    </source>
</reference>
<accession>A0A0A9CKX0</accession>
<proteinExistence type="predicted"/>
<dbReference type="EMBL" id="GBRH01221669">
    <property type="protein sequence ID" value="JAD76226.1"/>
    <property type="molecule type" value="Transcribed_RNA"/>
</dbReference>
<reference evidence="1" key="1">
    <citation type="submission" date="2014-09" db="EMBL/GenBank/DDBJ databases">
        <authorList>
            <person name="Magalhaes I.L.F."/>
            <person name="Oliveira U."/>
            <person name="Santos F.R."/>
            <person name="Vidigal T.H.D.A."/>
            <person name="Brescovit A.D."/>
            <person name="Santos A.J."/>
        </authorList>
    </citation>
    <scope>NUCLEOTIDE SEQUENCE</scope>
    <source>
        <tissue evidence="1">Shoot tissue taken approximately 20 cm above the soil surface</tissue>
    </source>
</reference>
<evidence type="ECO:0000313" key="1">
    <source>
        <dbReference type="EMBL" id="JAD76226.1"/>
    </source>
</evidence>
<name>A0A0A9CKX0_ARUDO</name>